<keyword evidence="7 9" id="KW-0030">Aminoacyl-tRNA synthetase</keyword>
<evidence type="ECO:0000256" key="3">
    <source>
        <dbReference type="ARBA" id="ARBA00022598"/>
    </source>
</evidence>
<dbReference type="GO" id="GO:0005524">
    <property type="term" value="F:ATP binding"/>
    <property type="evidence" value="ECO:0007669"/>
    <property type="project" value="UniProtKB-UniRule"/>
</dbReference>
<dbReference type="InterPro" id="IPR006195">
    <property type="entry name" value="aa-tRNA-synth_II"/>
</dbReference>
<keyword evidence="6 9" id="KW-0648">Protein biosynthesis</keyword>
<evidence type="ECO:0000259" key="11">
    <source>
        <dbReference type="PROSITE" id="PS50862"/>
    </source>
</evidence>
<evidence type="ECO:0000256" key="2">
    <source>
        <dbReference type="ARBA" id="ARBA00022490"/>
    </source>
</evidence>
<dbReference type="GO" id="GO:0005737">
    <property type="term" value="C:cytoplasm"/>
    <property type="evidence" value="ECO:0007669"/>
    <property type="project" value="UniProtKB-SubCell"/>
</dbReference>
<dbReference type="Proteomes" id="UP000248806">
    <property type="component" value="Unassembled WGS sequence"/>
</dbReference>
<evidence type="ECO:0000256" key="8">
    <source>
        <dbReference type="ARBA" id="ARBA00047639"/>
    </source>
</evidence>
<dbReference type="PANTHER" id="PTHR43707">
    <property type="entry name" value="HISTIDYL-TRNA SYNTHETASE"/>
    <property type="match status" value="1"/>
</dbReference>
<dbReference type="InterPro" id="IPR004516">
    <property type="entry name" value="HisRS/HisZ"/>
</dbReference>
<feature type="binding site" evidence="10">
    <location>
        <begin position="269"/>
        <end position="270"/>
    </location>
    <ligand>
        <name>L-histidine</name>
        <dbReference type="ChEBI" id="CHEBI:57595"/>
    </ligand>
</feature>
<dbReference type="CDD" id="cd00773">
    <property type="entry name" value="HisRS-like_core"/>
    <property type="match status" value="1"/>
</dbReference>
<dbReference type="InterPro" id="IPR015807">
    <property type="entry name" value="His-tRNA-ligase"/>
</dbReference>
<dbReference type="SUPFAM" id="SSF55681">
    <property type="entry name" value="Class II aaRS and biotin synthetases"/>
    <property type="match status" value="1"/>
</dbReference>
<dbReference type="EC" id="6.1.1.21" evidence="9"/>
<comment type="subunit">
    <text evidence="9">Homodimer.</text>
</comment>
<dbReference type="PANTHER" id="PTHR43707:SF1">
    <property type="entry name" value="HISTIDINE--TRNA LIGASE, MITOCHONDRIAL-RELATED"/>
    <property type="match status" value="1"/>
</dbReference>
<evidence type="ECO:0000256" key="6">
    <source>
        <dbReference type="ARBA" id="ARBA00022917"/>
    </source>
</evidence>
<evidence type="ECO:0000256" key="9">
    <source>
        <dbReference type="HAMAP-Rule" id="MF_00127"/>
    </source>
</evidence>
<dbReference type="GO" id="GO:0004821">
    <property type="term" value="F:histidine-tRNA ligase activity"/>
    <property type="evidence" value="ECO:0007669"/>
    <property type="project" value="UniProtKB-UniRule"/>
</dbReference>
<dbReference type="GO" id="GO:0006427">
    <property type="term" value="P:histidyl-tRNA aminoacylation"/>
    <property type="evidence" value="ECO:0007669"/>
    <property type="project" value="UniProtKB-UniRule"/>
</dbReference>
<keyword evidence="4 9" id="KW-0547">Nucleotide-binding</keyword>
<dbReference type="EMBL" id="QKUF01000001">
    <property type="protein sequence ID" value="PZW36817.1"/>
    <property type="molecule type" value="Genomic_DNA"/>
</dbReference>
<dbReference type="InterPro" id="IPR033656">
    <property type="entry name" value="HisRS_anticodon"/>
</dbReference>
<feature type="binding site" evidence="10">
    <location>
        <begin position="88"/>
        <end position="90"/>
    </location>
    <ligand>
        <name>L-histidine</name>
        <dbReference type="ChEBI" id="CHEBI:57595"/>
    </ligand>
</feature>
<evidence type="ECO:0000313" key="13">
    <source>
        <dbReference type="Proteomes" id="UP000248806"/>
    </source>
</evidence>
<sequence length="437" mass="50189">MPEQFRALQGFRDILPDEQPYWRYFEQVATEVATLFGYRRIDTPLLEETAVFRRTSGESSDIVTKEMYTFDDRPDKEGRRQSITLRPEATASVMRAYIEHGMFKLPQPVKLFYLDMAMFRRERPQAGRYRQHHQFGCEAIGEEDPALDAEIIGLLHELFTRLGLKHIRASINSIGDQNCRPQYVELLKEYYRPLLDDCCDDCKVRYTKNPLRMLDCKDPRDQAKIAAAPKISEHLCEACQAHFDAVKQYLTAYGVPYVHDPLIVRGLDYYTRTVFEFTNEKDKLAINGGGRYDGLAELLGGPHTPGIGFGLGIERIINEMKRQGIEPPPERSTEVFVVYFDRKPELKQAAVEITAQLRHAGLKTEMSYGDRSRKAQLKQANNSHASYAVLIMEDELTRNAVILKNMQAEESDLESKQVEVDRSQLVDHLTQTLNQGQ</sequence>
<keyword evidence="2 9" id="KW-0963">Cytoplasm</keyword>
<dbReference type="InterPro" id="IPR036621">
    <property type="entry name" value="Anticodon-bd_dom_sf"/>
</dbReference>
<dbReference type="SUPFAM" id="SSF52954">
    <property type="entry name" value="Class II aaRS ABD-related"/>
    <property type="match status" value="1"/>
</dbReference>
<evidence type="ECO:0000256" key="5">
    <source>
        <dbReference type="ARBA" id="ARBA00022840"/>
    </source>
</evidence>
<dbReference type="PIRSF" id="PIRSF001549">
    <property type="entry name" value="His-tRNA_synth"/>
    <property type="match status" value="1"/>
</dbReference>
<dbReference type="RefSeq" id="WP_111319396.1">
    <property type="nucleotide sequence ID" value="NZ_BIFX01000001.1"/>
</dbReference>
<dbReference type="HAMAP" id="MF_00127">
    <property type="entry name" value="His_tRNA_synth"/>
    <property type="match status" value="1"/>
</dbReference>
<name>A0A326UEG3_THEHA</name>
<gene>
    <name evidence="9" type="primary">hisS</name>
    <name evidence="12" type="ORF">EI42_01003</name>
</gene>
<evidence type="ECO:0000256" key="10">
    <source>
        <dbReference type="PIRSR" id="PIRSR001549-1"/>
    </source>
</evidence>
<dbReference type="PROSITE" id="PS50862">
    <property type="entry name" value="AA_TRNA_LIGASE_II"/>
    <property type="match status" value="1"/>
</dbReference>
<keyword evidence="3 9" id="KW-0436">Ligase</keyword>
<protein>
    <recommendedName>
        <fullName evidence="9">Histidine--tRNA ligase</fullName>
        <ecNumber evidence="9">6.1.1.21</ecNumber>
    </recommendedName>
    <alternativeName>
        <fullName evidence="9">Histidyl-tRNA synthetase</fullName>
        <shortName evidence="9">HisRS</shortName>
    </alternativeName>
</protein>
<comment type="subcellular location">
    <subcellularLocation>
        <location evidence="9">Cytoplasm</location>
    </subcellularLocation>
</comment>
<dbReference type="Pfam" id="PF13393">
    <property type="entry name" value="tRNA-synt_His"/>
    <property type="match status" value="1"/>
</dbReference>
<feature type="binding site" evidence="10">
    <location>
        <position position="265"/>
    </location>
    <ligand>
        <name>L-histidine</name>
        <dbReference type="ChEBI" id="CHEBI:57595"/>
    </ligand>
</feature>
<dbReference type="NCBIfam" id="TIGR00442">
    <property type="entry name" value="hisS"/>
    <property type="match status" value="1"/>
</dbReference>
<evidence type="ECO:0000256" key="7">
    <source>
        <dbReference type="ARBA" id="ARBA00023146"/>
    </source>
</evidence>
<feature type="binding site" evidence="10">
    <location>
        <position position="138"/>
    </location>
    <ligand>
        <name>L-histidine</name>
        <dbReference type="ChEBI" id="CHEBI:57595"/>
    </ligand>
</feature>
<evidence type="ECO:0000313" key="12">
    <source>
        <dbReference type="EMBL" id="PZW36817.1"/>
    </source>
</evidence>
<evidence type="ECO:0000256" key="1">
    <source>
        <dbReference type="ARBA" id="ARBA00008226"/>
    </source>
</evidence>
<dbReference type="InterPro" id="IPR045864">
    <property type="entry name" value="aa-tRNA-synth_II/BPL/LPL"/>
</dbReference>
<accession>A0A326UEG3</accession>
<keyword evidence="5 9" id="KW-0067">ATP-binding</keyword>
<organism evidence="12 13">
    <name type="scientific">Thermosporothrix hazakensis</name>
    <dbReference type="NCBI Taxonomy" id="644383"/>
    <lineage>
        <taxon>Bacteria</taxon>
        <taxon>Bacillati</taxon>
        <taxon>Chloroflexota</taxon>
        <taxon>Ktedonobacteria</taxon>
        <taxon>Ktedonobacterales</taxon>
        <taxon>Thermosporotrichaceae</taxon>
        <taxon>Thermosporothrix</taxon>
    </lineage>
</organism>
<dbReference type="OrthoDB" id="9800814at2"/>
<evidence type="ECO:0000256" key="4">
    <source>
        <dbReference type="ARBA" id="ARBA00022741"/>
    </source>
</evidence>
<dbReference type="CDD" id="cd00859">
    <property type="entry name" value="HisRS_anticodon"/>
    <property type="match status" value="1"/>
</dbReference>
<dbReference type="Gene3D" id="3.30.930.10">
    <property type="entry name" value="Bira Bifunctional Protein, Domain 2"/>
    <property type="match status" value="1"/>
</dbReference>
<comment type="similarity">
    <text evidence="1 9">Belongs to the class-II aminoacyl-tRNA synthetase family.</text>
</comment>
<feature type="binding site" evidence="10">
    <location>
        <position position="120"/>
    </location>
    <ligand>
        <name>L-histidine</name>
        <dbReference type="ChEBI" id="CHEBI:57595"/>
    </ligand>
</feature>
<keyword evidence="13" id="KW-1185">Reference proteome</keyword>
<dbReference type="AlphaFoldDB" id="A0A326UEG3"/>
<dbReference type="InterPro" id="IPR004154">
    <property type="entry name" value="Anticodon-bd"/>
</dbReference>
<feature type="domain" description="Aminoacyl-transfer RNA synthetases class-II family profile" evidence="11">
    <location>
        <begin position="1"/>
        <end position="317"/>
    </location>
</feature>
<feature type="binding site" evidence="10">
    <location>
        <position position="134"/>
    </location>
    <ligand>
        <name>L-histidine</name>
        <dbReference type="ChEBI" id="CHEBI:57595"/>
    </ligand>
</feature>
<dbReference type="Pfam" id="PF03129">
    <property type="entry name" value="HGTP_anticodon"/>
    <property type="match status" value="1"/>
</dbReference>
<dbReference type="Gene3D" id="3.40.50.800">
    <property type="entry name" value="Anticodon-binding domain"/>
    <property type="match status" value="1"/>
</dbReference>
<dbReference type="InterPro" id="IPR041715">
    <property type="entry name" value="HisRS-like_core"/>
</dbReference>
<comment type="catalytic activity">
    <reaction evidence="8 9">
        <text>tRNA(His) + L-histidine + ATP = L-histidyl-tRNA(His) + AMP + diphosphate + H(+)</text>
        <dbReference type="Rhea" id="RHEA:17313"/>
        <dbReference type="Rhea" id="RHEA-COMP:9665"/>
        <dbReference type="Rhea" id="RHEA-COMP:9689"/>
        <dbReference type="ChEBI" id="CHEBI:15378"/>
        <dbReference type="ChEBI" id="CHEBI:30616"/>
        <dbReference type="ChEBI" id="CHEBI:33019"/>
        <dbReference type="ChEBI" id="CHEBI:57595"/>
        <dbReference type="ChEBI" id="CHEBI:78442"/>
        <dbReference type="ChEBI" id="CHEBI:78527"/>
        <dbReference type="ChEBI" id="CHEBI:456215"/>
        <dbReference type="EC" id="6.1.1.21"/>
    </reaction>
</comment>
<reference evidence="12 13" key="1">
    <citation type="submission" date="2018-06" db="EMBL/GenBank/DDBJ databases">
        <title>Genomic Encyclopedia of Archaeal and Bacterial Type Strains, Phase II (KMG-II): from individual species to whole genera.</title>
        <authorList>
            <person name="Goeker M."/>
        </authorList>
    </citation>
    <scope>NUCLEOTIDE SEQUENCE [LARGE SCALE GENOMIC DNA]</scope>
    <source>
        <strain evidence="12 13">ATCC BAA-1881</strain>
    </source>
</reference>
<proteinExistence type="inferred from homology"/>
<comment type="caution">
    <text evidence="12">The sequence shown here is derived from an EMBL/GenBank/DDBJ whole genome shotgun (WGS) entry which is preliminary data.</text>
</comment>